<evidence type="ECO:0000313" key="4">
    <source>
        <dbReference type="Proteomes" id="UP000199169"/>
    </source>
</evidence>
<dbReference type="Proteomes" id="UP000199169">
    <property type="component" value="Unassembled WGS sequence"/>
</dbReference>
<feature type="compositionally biased region" description="Polar residues" evidence="1">
    <location>
        <begin position="413"/>
        <end position="430"/>
    </location>
</feature>
<dbReference type="Pfam" id="PF11154">
    <property type="entry name" value="DUF2934"/>
    <property type="match status" value="1"/>
</dbReference>
<dbReference type="EMBL" id="FLQX01000009">
    <property type="protein sequence ID" value="SBT03548.1"/>
    <property type="molecule type" value="Genomic_DNA"/>
</dbReference>
<feature type="transmembrane region" description="Helical" evidence="2">
    <location>
        <begin position="34"/>
        <end position="55"/>
    </location>
</feature>
<keyword evidence="4" id="KW-1185">Reference proteome</keyword>
<name>A0A1A8XHY1_9PROT</name>
<proteinExistence type="predicted"/>
<sequence>MIFSLLTFASAFLIEALGTWISIIGLSSLFSADPIIIALAAVLDFGKVVTVSFLYKRWGTAPRMLRMYMILATAVLMAITSAGAFGYLSAAFQGAIKDTKQQQILVAASVEEKARLETRKREIDAQIANLPAHMVSGRQKLIAAFKGEADRINLRLRQLDAELPKIRAQQITINTHAGPIVYVAQAFDVSVEQAIKYVILVIIFVFDPLAIALLVAGNFLWETRAREQPVPAKAFVQPDQAVPQESRVDLAEATPGASPTEAARPVGAASDETAEDSAPIDAEVAPPPVQPATEQNPSEQPGVQPSESISLAKVDVDLADVKMKIGITADEQILCIRDLEQAIREKAYYIAEKREFKNGAPADDWVLAENEIDKDPHPEIRTPPIDGRPPLTPATRRGQGGHTASPDPVGRVLSTSQPDTRAYTTADISQ</sequence>
<protein>
    <submittedName>
        <fullName evidence="3">Uncharacterized protein</fullName>
    </submittedName>
</protein>
<dbReference type="AlphaFoldDB" id="A0A1A8XHY1"/>
<dbReference type="InterPro" id="IPR021327">
    <property type="entry name" value="DUF2934"/>
</dbReference>
<accession>A0A1A8XHY1</accession>
<dbReference type="RefSeq" id="WP_186405509.1">
    <property type="nucleotide sequence ID" value="NZ_FLQX01000009.1"/>
</dbReference>
<feature type="transmembrane region" description="Helical" evidence="2">
    <location>
        <begin position="197"/>
        <end position="221"/>
    </location>
</feature>
<evidence type="ECO:0000256" key="1">
    <source>
        <dbReference type="SAM" id="MobiDB-lite"/>
    </source>
</evidence>
<feature type="transmembrane region" description="Helical" evidence="2">
    <location>
        <begin position="67"/>
        <end position="88"/>
    </location>
</feature>
<evidence type="ECO:0000313" key="3">
    <source>
        <dbReference type="EMBL" id="SBT03548.1"/>
    </source>
</evidence>
<keyword evidence="2" id="KW-1133">Transmembrane helix</keyword>
<reference evidence="4" key="1">
    <citation type="submission" date="2016-06" db="EMBL/GenBank/DDBJ databases">
        <authorList>
            <person name="McIlroy S.J."/>
            <person name="Karst S.M."/>
            <person name="Albertsen M."/>
        </authorList>
    </citation>
    <scope>NUCLEOTIDE SEQUENCE [LARGE SCALE GENOMIC DNA]</scope>
</reference>
<feature type="region of interest" description="Disordered" evidence="1">
    <location>
        <begin position="374"/>
        <end position="430"/>
    </location>
</feature>
<feature type="compositionally biased region" description="Polar residues" evidence="1">
    <location>
        <begin position="292"/>
        <end position="308"/>
    </location>
</feature>
<keyword evidence="2" id="KW-0472">Membrane</keyword>
<feature type="region of interest" description="Disordered" evidence="1">
    <location>
        <begin position="235"/>
        <end position="308"/>
    </location>
</feature>
<keyword evidence="2" id="KW-0812">Transmembrane</keyword>
<gene>
    <name evidence="3" type="ORF">ACCAA_1060011</name>
</gene>
<organism evidence="3 4">
    <name type="scientific">Candidatus Accumulibacter aalborgensis</name>
    <dbReference type="NCBI Taxonomy" id="1860102"/>
    <lineage>
        <taxon>Bacteria</taxon>
        <taxon>Pseudomonadati</taxon>
        <taxon>Pseudomonadota</taxon>
        <taxon>Betaproteobacteria</taxon>
        <taxon>Candidatus Accumulibacter</taxon>
    </lineage>
</organism>
<evidence type="ECO:0000256" key="2">
    <source>
        <dbReference type="SAM" id="Phobius"/>
    </source>
</evidence>